<dbReference type="PANTHER" id="PTHR11051">
    <property type="entry name" value="GLYCOSYL HYDROLASE-RELATED"/>
    <property type="match status" value="1"/>
</dbReference>
<dbReference type="AlphaFoldDB" id="A0AAW9IEY4"/>
<name>A0AAW9IEY4_CLOPF</name>
<dbReference type="InterPro" id="IPR037018">
    <property type="entry name" value="GH65_N"/>
</dbReference>
<evidence type="ECO:0000256" key="1">
    <source>
        <dbReference type="ARBA" id="ARBA00006768"/>
    </source>
</evidence>
<feature type="domain" description="Glycoside hydrolase family 65 C-terminal" evidence="7">
    <location>
        <begin position="707"/>
        <end position="766"/>
    </location>
</feature>
<dbReference type="GO" id="GO:0005975">
    <property type="term" value="P:carbohydrate metabolic process"/>
    <property type="evidence" value="ECO:0007669"/>
    <property type="project" value="InterPro"/>
</dbReference>
<evidence type="ECO:0000259" key="6">
    <source>
        <dbReference type="Pfam" id="PF03632"/>
    </source>
</evidence>
<feature type="binding site" evidence="5">
    <location>
        <begin position="610"/>
        <end position="611"/>
    </location>
    <ligand>
        <name>substrate</name>
    </ligand>
</feature>
<feature type="domain" description="Glycoside hydrolase family 65 central catalytic" evidence="6">
    <location>
        <begin position="333"/>
        <end position="698"/>
    </location>
</feature>
<evidence type="ECO:0000256" key="3">
    <source>
        <dbReference type="ARBA" id="ARBA00022679"/>
    </source>
</evidence>
<dbReference type="InterPro" id="IPR005196">
    <property type="entry name" value="Glyco_hydro_65_N"/>
</dbReference>
<organism evidence="9 10">
    <name type="scientific">Clostridium perfringens</name>
    <dbReference type="NCBI Taxonomy" id="1502"/>
    <lineage>
        <taxon>Bacteria</taxon>
        <taxon>Bacillati</taxon>
        <taxon>Bacillota</taxon>
        <taxon>Clostridia</taxon>
        <taxon>Eubacteriales</taxon>
        <taxon>Clostridiaceae</taxon>
        <taxon>Clostridium</taxon>
    </lineage>
</organism>
<keyword evidence="9" id="KW-0378">Hydrolase</keyword>
<dbReference type="Gene3D" id="1.50.10.10">
    <property type="match status" value="1"/>
</dbReference>
<evidence type="ECO:0000259" key="8">
    <source>
        <dbReference type="Pfam" id="PF03636"/>
    </source>
</evidence>
<reference evidence="9" key="1">
    <citation type="submission" date="2019-11" db="EMBL/GenBank/DDBJ databases">
        <title>Characterization of Clostridium perfringens isolates from swine manure treated agricultural soils.</title>
        <authorList>
            <person name="Wushke S.T."/>
        </authorList>
    </citation>
    <scope>NUCLEOTIDE SEQUENCE</scope>
    <source>
        <strain evidence="9">V2</strain>
    </source>
</reference>
<dbReference type="InterPro" id="IPR017045">
    <property type="entry name" value="Malt_Pase/Glycosyl_Hdrlase"/>
</dbReference>
<sequence>MEDYREPIYKIEPWNITEEEFLLKNNYRNETTFSLANGYIGTRGTFEEVYDFDVETGLEGNFVNGFYESEHIRYGEWNFGFPTESQSLLNLPNAKIIKLFIEDEEFSMLTGEIEDYNRVLHMKEGRITRDLIWVSPKGKKVKISISRFVSFNNKNLMEIRYKVTPLNFSGNLKFISAIDANVENHTRKTNPLVDYGPFGKRLANDYIDSIKDELYYEGITLNSELSIACGAVNRISSENFIRKNFKNYELCGVSYEFYAKENEEIILDKFIAYSTSLDMNCEKLHGFIKTVLSDAEEQGYIEAEREQKEYVEEFWRTADVIIEGDDALQQGIRFNLFHLMQSAGRDGKTGMGAKGLSGEGYEGHYFWDTEMYVLPVFVYTKPDLAKKLLDYRYFTLDKARERARVLGHDKGALYPWRTINGEEASTYFPLGTAQYHINADIAYAFKLYVDVNDDFHYLKDKAAEVLCETARVWADVGSFSEYVGNKYCICAVTGPDEYNAIVDNNFYTNLMARENLRDAIWALNKIKEKDQLAYDNLFKKIDLKDEEIEYWKKIIENMYFPYDEKRGVYPLDDGFMKRKPWDDSKIPKEKRHLLYENYHPLFIFRQRMSKQADAILAMYLHSNLFSIEELRKNYDFYQEVTLHHSSLSTCIFGILASQIGYDEEAYKYFSQSARMDLDDYHNNFYAGIHAANMAGTWQGIVNGFAGLRTNKGILELNPTIPKEWNAYSFKIFYKKNLLEIKISKDEIEIRLLEGENLELYVYGEKVYLKNLGEIIKIPAK</sequence>
<dbReference type="PIRSF" id="PIRSF036289">
    <property type="entry name" value="Glycosyl_hydrolase_malt_phosph"/>
    <property type="match status" value="1"/>
</dbReference>
<dbReference type="SUPFAM" id="SSF74650">
    <property type="entry name" value="Galactose mutarotase-like"/>
    <property type="match status" value="1"/>
</dbReference>
<dbReference type="InterPro" id="IPR011013">
    <property type="entry name" value="Gal_mutarotase_sf_dom"/>
</dbReference>
<keyword evidence="3" id="KW-0808">Transferase</keyword>
<dbReference type="InterPro" id="IPR005194">
    <property type="entry name" value="Glyco_hydro_65_C"/>
</dbReference>
<comment type="caution">
    <text evidence="9">The sequence shown here is derived from an EMBL/GenBank/DDBJ whole genome shotgun (WGS) entry which is preliminary data.</text>
</comment>
<evidence type="ECO:0000259" key="7">
    <source>
        <dbReference type="Pfam" id="PF03633"/>
    </source>
</evidence>
<dbReference type="InterPro" id="IPR012341">
    <property type="entry name" value="6hp_glycosidase-like_sf"/>
</dbReference>
<dbReference type="Proteomes" id="UP001292368">
    <property type="component" value="Unassembled WGS sequence"/>
</dbReference>
<dbReference type="GO" id="GO:0030246">
    <property type="term" value="F:carbohydrate binding"/>
    <property type="evidence" value="ECO:0007669"/>
    <property type="project" value="InterPro"/>
</dbReference>
<dbReference type="Gene3D" id="2.60.420.10">
    <property type="entry name" value="Maltose phosphorylase, domain 3"/>
    <property type="match status" value="1"/>
</dbReference>
<gene>
    <name evidence="9" type="ORF">GNF77_05325</name>
</gene>
<evidence type="ECO:0000313" key="10">
    <source>
        <dbReference type="Proteomes" id="UP001292368"/>
    </source>
</evidence>
<dbReference type="EMBL" id="WNVM01000002">
    <property type="protein sequence ID" value="MDZ5008338.1"/>
    <property type="molecule type" value="Genomic_DNA"/>
</dbReference>
<evidence type="ECO:0000256" key="2">
    <source>
        <dbReference type="ARBA" id="ARBA00022676"/>
    </source>
</evidence>
<evidence type="ECO:0000256" key="4">
    <source>
        <dbReference type="PIRSR" id="PIRSR036289-50"/>
    </source>
</evidence>
<keyword evidence="2" id="KW-0328">Glycosyltransferase</keyword>
<dbReference type="InterPro" id="IPR008928">
    <property type="entry name" value="6-hairpin_glycosidase_sf"/>
</dbReference>
<feature type="binding site" evidence="5">
    <location>
        <begin position="367"/>
        <end position="368"/>
    </location>
    <ligand>
        <name>substrate</name>
    </ligand>
</feature>
<evidence type="ECO:0000256" key="5">
    <source>
        <dbReference type="PIRSR" id="PIRSR036289-51"/>
    </source>
</evidence>
<accession>A0AAW9IEY4</accession>
<dbReference type="GO" id="GO:0004553">
    <property type="term" value="F:hydrolase activity, hydrolyzing O-glycosyl compounds"/>
    <property type="evidence" value="ECO:0007669"/>
    <property type="project" value="TreeGrafter"/>
</dbReference>
<dbReference type="RefSeq" id="WP_243289184.1">
    <property type="nucleotide sequence ID" value="NZ_CP119188.1"/>
</dbReference>
<dbReference type="GO" id="GO:0016757">
    <property type="term" value="F:glycosyltransferase activity"/>
    <property type="evidence" value="ECO:0007669"/>
    <property type="project" value="UniProtKB-KW"/>
</dbReference>
<protein>
    <submittedName>
        <fullName evidence="9">Glycoside hydrolase family 65 protein</fullName>
    </submittedName>
</protein>
<feature type="active site" description="Proton donor" evidence="4">
    <location>
        <position position="497"/>
    </location>
</feature>
<comment type="similarity">
    <text evidence="1">Belongs to the glycosyl hydrolase 65 family.</text>
</comment>
<dbReference type="InterPro" id="IPR005195">
    <property type="entry name" value="Glyco_hydro_65_M"/>
</dbReference>
<dbReference type="Pfam" id="PF03632">
    <property type="entry name" value="Glyco_hydro_65m"/>
    <property type="match status" value="1"/>
</dbReference>
<dbReference type="SUPFAM" id="SSF48208">
    <property type="entry name" value="Six-hairpin glycosidases"/>
    <property type="match status" value="1"/>
</dbReference>
<feature type="domain" description="Glycoside hydrolase family 65 N-terminal" evidence="8">
    <location>
        <begin position="17"/>
        <end position="276"/>
    </location>
</feature>
<dbReference type="Pfam" id="PF03633">
    <property type="entry name" value="Glyco_hydro_65C"/>
    <property type="match status" value="1"/>
</dbReference>
<dbReference type="Gene3D" id="2.70.98.40">
    <property type="entry name" value="Glycoside hydrolase, family 65, N-terminal domain"/>
    <property type="match status" value="1"/>
</dbReference>
<evidence type="ECO:0000313" key="9">
    <source>
        <dbReference type="EMBL" id="MDZ5008338.1"/>
    </source>
</evidence>
<dbReference type="Pfam" id="PF03636">
    <property type="entry name" value="Glyco_hydro_65N"/>
    <property type="match status" value="1"/>
</dbReference>
<dbReference type="PANTHER" id="PTHR11051:SF8">
    <property type="entry name" value="PROTEIN-GLUCOSYLGALACTOSYLHYDROXYLYSINE GLUCOSIDASE"/>
    <property type="match status" value="1"/>
</dbReference>
<proteinExistence type="inferred from homology"/>